<dbReference type="Gene3D" id="2.40.170.20">
    <property type="entry name" value="TonB-dependent receptor, beta-barrel domain"/>
    <property type="match status" value="1"/>
</dbReference>
<evidence type="ECO:0000313" key="11">
    <source>
        <dbReference type="Proteomes" id="UP000322362"/>
    </source>
</evidence>
<protein>
    <submittedName>
        <fullName evidence="10">SusC/RagA family TonB-linked outer membrane protein</fullName>
    </submittedName>
</protein>
<dbReference type="EMBL" id="VTAV01000002">
    <property type="protein sequence ID" value="TYR37644.1"/>
    <property type="molecule type" value="Genomic_DNA"/>
</dbReference>
<name>A0A5D4HAJ9_9SPHI</name>
<proteinExistence type="inferred from homology"/>
<dbReference type="InterPro" id="IPR036942">
    <property type="entry name" value="Beta-barrel_TonB_sf"/>
</dbReference>
<evidence type="ECO:0000256" key="5">
    <source>
        <dbReference type="ARBA" id="ARBA00023136"/>
    </source>
</evidence>
<gene>
    <name evidence="10" type="ORF">FXV77_05935</name>
</gene>
<keyword evidence="5 7" id="KW-0472">Membrane</keyword>
<evidence type="ECO:0000256" key="3">
    <source>
        <dbReference type="ARBA" id="ARBA00022452"/>
    </source>
</evidence>
<evidence type="ECO:0000313" key="10">
    <source>
        <dbReference type="EMBL" id="TYR37644.1"/>
    </source>
</evidence>
<dbReference type="InterPro" id="IPR039426">
    <property type="entry name" value="TonB-dep_rcpt-like"/>
</dbReference>
<dbReference type="AlphaFoldDB" id="A0A5D4HAJ9"/>
<dbReference type="InterPro" id="IPR023997">
    <property type="entry name" value="TonB-dep_OMP_SusC/RagA_CS"/>
</dbReference>
<feature type="domain" description="TonB-dependent receptor plug" evidence="9">
    <location>
        <begin position="209"/>
        <end position="337"/>
    </location>
</feature>
<comment type="similarity">
    <text evidence="7">Belongs to the TonB-dependent receptor family.</text>
</comment>
<keyword evidence="3 7" id="KW-1134">Transmembrane beta strand</keyword>
<organism evidence="10 11">
    <name type="scientific">Sphingobacterium phlebotomi</name>
    <dbReference type="NCBI Taxonomy" id="2605433"/>
    <lineage>
        <taxon>Bacteria</taxon>
        <taxon>Pseudomonadati</taxon>
        <taxon>Bacteroidota</taxon>
        <taxon>Sphingobacteriia</taxon>
        <taxon>Sphingobacteriales</taxon>
        <taxon>Sphingobacteriaceae</taxon>
        <taxon>Sphingobacterium</taxon>
    </lineage>
</organism>
<dbReference type="SUPFAM" id="SSF56935">
    <property type="entry name" value="Porins"/>
    <property type="match status" value="1"/>
</dbReference>
<dbReference type="NCBIfam" id="TIGR04057">
    <property type="entry name" value="SusC_RagA_signa"/>
    <property type="match status" value="1"/>
</dbReference>
<keyword evidence="11" id="KW-1185">Reference proteome</keyword>
<dbReference type="Gene3D" id="2.60.40.1120">
    <property type="entry name" value="Carboxypeptidase-like, regulatory domain"/>
    <property type="match status" value="1"/>
</dbReference>
<keyword evidence="8" id="KW-0732">Signal</keyword>
<keyword evidence="6 7" id="KW-0998">Cell outer membrane</keyword>
<dbReference type="PROSITE" id="PS52016">
    <property type="entry name" value="TONB_DEPENDENT_REC_3"/>
    <property type="match status" value="1"/>
</dbReference>
<dbReference type="InterPro" id="IPR037066">
    <property type="entry name" value="Plug_dom_sf"/>
</dbReference>
<dbReference type="Pfam" id="PF13715">
    <property type="entry name" value="CarbopepD_reg_2"/>
    <property type="match status" value="1"/>
</dbReference>
<dbReference type="Proteomes" id="UP000322362">
    <property type="component" value="Unassembled WGS sequence"/>
</dbReference>
<dbReference type="InterPro" id="IPR008969">
    <property type="entry name" value="CarboxyPept-like_regulatory"/>
</dbReference>
<keyword evidence="2 7" id="KW-0813">Transport</keyword>
<keyword evidence="4 7" id="KW-0812">Transmembrane</keyword>
<comment type="subcellular location">
    <subcellularLocation>
        <location evidence="1 7">Cell outer membrane</location>
        <topology evidence="1 7">Multi-pass membrane protein</topology>
    </subcellularLocation>
</comment>
<sequence>MKFTGIILLLFSMHLSAKTVAQHVTLKAHKVSLKEVFRVLNKQTGYYFIYNENIVKSTTPITIDLQNTALKTALDNILDDLMLSYTIKGKTIILEKKRDVVARNGLVQTDTVVVNGTIYDTQQPPTPLAGASITVKGTQIKTVSDTKGNFRISVPSENAILLFSYLGYSSQEKKVGRDRQLQVHLIKEQSKLDEVVVTALGLERQEKALGYSVTQIGGEQLTDALSNNWTDALSGKVAGVNLVRSGAGPTGSNKIILRGENNLTGDNDALIVVDGVVINNSSGQMTGTGDGSYLGSDSPVDFGSGLNDINPEDIESVSVLKGPGAAALYGQRGANGAIIITTKSGKPRVKGIGVTVNSNTSMEAISRWPDYQYEYGSGAEGVNYFSWGNTADGSSTRSSSVAWGPKFDGQSFFQYDPLTHKGAIERTPWIPYPNNRKDFFETGKTFTNTVTLDGGTAKTAVRFSFTDVNNKWIVPNTGYRRNTVALSASQKATDKLQISTKINYTNKRSDNLPATGYNNQTVMYWNIMQVPNGNLDWLKDYWMPGLEGIDQSYPFSTSPDNPYLIVHEMLNKLNRNSLTGNVQATYDFTKDLNLMVRTSMDLSHESRSEQRPMDTQKFPQGMYRTMNIFAQEVNSEFLLKYNGKLGDKFDFSLSGGGSRLQNRYVKDELRANALQYPQVFTLANARDILTALPFRSEYKINSLYGLATLGYNNYLFLDITARNDWNSVLAIPTSTDNVSFFYPSVNMSAVISDMFELPQYVSFAKLRASYAGVGSGGTKTYQNTYAYLIANNFSGGLLNPTTLPNEFLKPQYTTSYELGADLRFFKNRLGLDITVYKGDTKDQILTATLDRSSGYNNMVVNGGLVSNRGIEIQANGVPLKSPKGLNWKVFATFAANDNKVERLTDSLFALRLQNTMSGRGSIEARVGGNMSAIYGPGYQRSPDGQIVYEEGYPVLTSEPIYLGNSNSRWRASIGNEFKYKQFSLNVLIDGQYGGSSYSLTHALLAEHGKLKKTLPGRYNGVIGKGVIANEDGTYSPNDVIAQDIWTYYTRHYGRENLEGSMFSTDFIKLREMRLDYTFSRARAQKLGLEKARIGLYGRDLFMITAWPVFDPEFGTLNNGSIDKGFETAQFPATRTFGINLTVGF</sequence>
<dbReference type="InterPro" id="IPR023996">
    <property type="entry name" value="TonB-dep_OMP_SusC/RagA"/>
</dbReference>
<dbReference type="NCBIfam" id="TIGR04056">
    <property type="entry name" value="OMP_RagA_SusC"/>
    <property type="match status" value="1"/>
</dbReference>
<evidence type="ECO:0000256" key="7">
    <source>
        <dbReference type="PROSITE-ProRule" id="PRU01360"/>
    </source>
</evidence>
<feature type="chain" id="PRO_5022744200" evidence="8">
    <location>
        <begin position="22"/>
        <end position="1144"/>
    </location>
</feature>
<reference evidence="10 11" key="1">
    <citation type="submission" date="2019-08" db="EMBL/GenBank/DDBJ databases">
        <title>Phlebobacter frassis gen. nov. sp. nov., a new member of family Sphingobacteriaceae isolated from sand fly rearing media.</title>
        <authorList>
            <person name="Kakumanu M.L."/>
            <person name="Marayati B.F."/>
            <person name="Wada-Katsumata A."/>
            <person name="Wasserberg G."/>
            <person name="Schal C."/>
            <person name="Apperson C.S."/>
            <person name="Ponnusamy L."/>
        </authorList>
    </citation>
    <scope>NUCLEOTIDE SEQUENCE [LARGE SCALE GENOMIC DNA]</scope>
    <source>
        <strain evidence="10 11">SSI9</strain>
    </source>
</reference>
<dbReference type="InterPro" id="IPR012910">
    <property type="entry name" value="Plug_dom"/>
</dbReference>
<feature type="signal peptide" evidence="8">
    <location>
        <begin position="1"/>
        <end position="21"/>
    </location>
</feature>
<evidence type="ECO:0000259" key="9">
    <source>
        <dbReference type="Pfam" id="PF07715"/>
    </source>
</evidence>
<evidence type="ECO:0000256" key="4">
    <source>
        <dbReference type="ARBA" id="ARBA00022692"/>
    </source>
</evidence>
<evidence type="ECO:0000256" key="8">
    <source>
        <dbReference type="SAM" id="SignalP"/>
    </source>
</evidence>
<accession>A0A5D4HAJ9</accession>
<dbReference type="Gene3D" id="2.170.130.10">
    <property type="entry name" value="TonB-dependent receptor, plug domain"/>
    <property type="match status" value="1"/>
</dbReference>
<evidence type="ECO:0000256" key="1">
    <source>
        <dbReference type="ARBA" id="ARBA00004571"/>
    </source>
</evidence>
<comment type="caution">
    <text evidence="10">The sequence shown here is derived from an EMBL/GenBank/DDBJ whole genome shotgun (WGS) entry which is preliminary data.</text>
</comment>
<dbReference type="Pfam" id="PF07715">
    <property type="entry name" value="Plug"/>
    <property type="match status" value="1"/>
</dbReference>
<evidence type="ECO:0000256" key="2">
    <source>
        <dbReference type="ARBA" id="ARBA00022448"/>
    </source>
</evidence>
<dbReference type="SUPFAM" id="SSF49464">
    <property type="entry name" value="Carboxypeptidase regulatory domain-like"/>
    <property type="match status" value="1"/>
</dbReference>
<dbReference type="GO" id="GO:0009279">
    <property type="term" value="C:cell outer membrane"/>
    <property type="evidence" value="ECO:0007669"/>
    <property type="project" value="UniProtKB-SubCell"/>
</dbReference>
<evidence type="ECO:0000256" key="6">
    <source>
        <dbReference type="ARBA" id="ARBA00023237"/>
    </source>
</evidence>